<evidence type="ECO:0000313" key="3">
    <source>
        <dbReference type="Proteomes" id="UP000634136"/>
    </source>
</evidence>
<dbReference type="AlphaFoldDB" id="A0A834X565"/>
<reference evidence="2" key="1">
    <citation type="submission" date="2020-09" db="EMBL/GenBank/DDBJ databases">
        <title>Genome-Enabled Discovery of Anthraquinone Biosynthesis in Senna tora.</title>
        <authorList>
            <person name="Kang S.-H."/>
            <person name="Pandey R.P."/>
            <person name="Lee C.-M."/>
            <person name="Sim J.-S."/>
            <person name="Jeong J.-T."/>
            <person name="Choi B.-S."/>
            <person name="Jung M."/>
            <person name="Ginzburg D."/>
            <person name="Zhao K."/>
            <person name="Won S.Y."/>
            <person name="Oh T.-J."/>
            <person name="Yu Y."/>
            <person name="Kim N.-H."/>
            <person name="Lee O.R."/>
            <person name="Lee T.-H."/>
            <person name="Bashyal P."/>
            <person name="Kim T.-S."/>
            <person name="Lee W.-H."/>
            <person name="Kawkins C."/>
            <person name="Kim C.-K."/>
            <person name="Kim J.S."/>
            <person name="Ahn B.O."/>
            <person name="Rhee S.Y."/>
            <person name="Sohng J.K."/>
        </authorList>
    </citation>
    <scope>NUCLEOTIDE SEQUENCE</scope>
    <source>
        <tissue evidence="2">Leaf</tissue>
    </source>
</reference>
<comment type="caution">
    <text evidence="2">The sequence shown here is derived from an EMBL/GenBank/DDBJ whole genome shotgun (WGS) entry which is preliminary data.</text>
</comment>
<proteinExistence type="predicted"/>
<evidence type="ECO:0000256" key="1">
    <source>
        <dbReference type="SAM" id="MobiDB-lite"/>
    </source>
</evidence>
<gene>
    <name evidence="2" type="ORF">G2W53_006521</name>
</gene>
<accession>A0A834X565</accession>
<dbReference type="Proteomes" id="UP000634136">
    <property type="component" value="Unassembled WGS sequence"/>
</dbReference>
<feature type="region of interest" description="Disordered" evidence="1">
    <location>
        <begin position="51"/>
        <end position="77"/>
    </location>
</feature>
<keyword evidence="3" id="KW-1185">Reference proteome</keyword>
<sequence>MENEELKVRPSVLEGNKGFVSKILGRSTSRSHASHMYFRKCAHVPFKWELEPGKPMPNHQSSSSASAFIWEDEDDDHEQIQIKAQEKLESASTSRSKSRFVTIKQLEFGNLPLAIIINN</sequence>
<name>A0A834X565_9FABA</name>
<dbReference type="EMBL" id="JAAIUW010000003">
    <property type="protein sequence ID" value="KAF7838039.1"/>
    <property type="molecule type" value="Genomic_DNA"/>
</dbReference>
<organism evidence="2 3">
    <name type="scientific">Senna tora</name>
    <dbReference type="NCBI Taxonomy" id="362788"/>
    <lineage>
        <taxon>Eukaryota</taxon>
        <taxon>Viridiplantae</taxon>
        <taxon>Streptophyta</taxon>
        <taxon>Embryophyta</taxon>
        <taxon>Tracheophyta</taxon>
        <taxon>Spermatophyta</taxon>
        <taxon>Magnoliopsida</taxon>
        <taxon>eudicotyledons</taxon>
        <taxon>Gunneridae</taxon>
        <taxon>Pentapetalae</taxon>
        <taxon>rosids</taxon>
        <taxon>fabids</taxon>
        <taxon>Fabales</taxon>
        <taxon>Fabaceae</taxon>
        <taxon>Caesalpinioideae</taxon>
        <taxon>Cassia clade</taxon>
        <taxon>Senna</taxon>
    </lineage>
</organism>
<protein>
    <submittedName>
        <fullName evidence="2">Putative OSBPoxysterol binding protein-related protein 4B</fullName>
    </submittedName>
</protein>
<evidence type="ECO:0000313" key="2">
    <source>
        <dbReference type="EMBL" id="KAF7838039.1"/>
    </source>
</evidence>